<dbReference type="HAMAP" id="MF_00237">
    <property type="entry name" value="TatB"/>
    <property type="match status" value="1"/>
</dbReference>
<comment type="subunit">
    <text evidence="9">The Tat system comprises two distinct complexes: a TatABC complex, containing multiple copies of TatA, TatB and TatC subunits, and a separate TatA complex, containing only TatA subunits. Substrates initially bind to the TatABC complex, which probably triggers association of the separate TatA complex to form the active translocon.</text>
</comment>
<dbReference type="PRINTS" id="PR01506">
    <property type="entry name" value="TATBPROTEIN"/>
</dbReference>
<evidence type="ECO:0000256" key="7">
    <source>
        <dbReference type="ARBA" id="ARBA00023010"/>
    </source>
</evidence>
<evidence type="ECO:0000256" key="10">
    <source>
        <dbReference type="SAM" id="MobiDB-lite"/>
    </source>
</evidence>
<sequence length="171" mass="18563">MFDIAPSEFLLVAFVALVVIGPKDLPKAMRVVGYWVGKARGVARQFRSGFDSMVREAELEEMEKRWASENERIMREHPQTGAAVDTTQVVHSPETEEHRRDYRSIDEVDDHTSEPVLVEKPVVAPAPTHASPAAAETSVGDRGPDPVEAPAAAPAAPHPDDKTGKSDVASS</sequence>
<keyword evidence="12" id="KW-1185">Reference proteome</keyword>
<dbReference type="Pfam" id="PF02416">
    <property type="entry name" value="TatA_B_E"/>
    <property type="match status" value="1"/>
</dbReference>
<gene>
    <name evidence="9" type="primary">tatB</name>
    <name evidence="11" type="ORF">C8J26_2297</name>
</gene>
<keyword evidence="3 9" id="KW-1003">Cell membrane</keyword>
<comment type="caution">
    <text evidence="11">The sequence shown here is derived from an EMBL/GenBank/DDBJ whole genome shotgun (WGS) entry which is preliminary data.</text>
</comment>
<evidence type="ECO:0000256" key="2">
    <source>
        <dbReference type="ARBA" id="ARBA00022448"/>
    </source>
</evidence>
<dbReference type="GO" id="GO:0033281">
    <property type="term" value="C:TAT protein transport complex"/>
    <property type="evidence" value="ECO:0007669"/>
    <property type="project" value="UniProtKB-UniRule"/>
</dbReference>
<dbReference type="AlphaFoldDB" id="A0A2T5GMM0"/>
<dbReference type="GO" id="GO:0043953">
    <property type="term" value="P:protein transport by the Tat complex"/>
    <property type="evidence" value="ECO:0007669"/>
    <property type="project" value="UniProtKB-UniRule"/>
</dbReference>
<dbReference type="InterPro" id="IPR003369">
    <property type="entry name" value="TatA/B/E"/>
</dbReference>
<accession>A0A2T5GMM0</accession>
<feature type="compositionally biased region" description="Low complexity" evidence="10">
    <location>
        <begin position="146"/>
        <end position="155"/>
    </location>
</feature>
<proteinExistence type="inferred from homology"/>
<dbReference type="RefSeq" id="WP_107958035.1">
    <property type="nucleotide sequence ID" value="NZ_QAOG01000003.1"/>
</dbReference>
<protein>
    <recommendedName>
        <fullName evidence="9">Sec-independent protein translocase protein TatB</fullName>
    </recommendedName>
</protein>
<evidence type="ECO:0000313" key="11">
    <source>
        <dbReference type="EMBL" id="PTQ60584.1"/>
    </source>
</evidence>
<feature type="region of interest" description="Disordered" evidence="10">
    <location>
        <begin position="75"/>
        <end position="171"/>
    </location>
</feature>
<evidence type="ECO:0000256" key="5">
    <source>
        <dbReference type="ARBA" id="ARBA00022927"/>
    </source>
</evidence>
<keyword evidence="4 9" id="KW-0812">Transmembrane</keyword>
<comment type="function">
    <text evidence="9">Part of the twin-arginine translocation (Tat) system that transports large folded proteins containing a characteristic twin-arginine motif in their signal peptide across membranes. Together with TatC, TatB is part of a receptor directly interacting with Tat signal peptides. TatB may form an oligomeric binding site that transiently accommodates folded Tat precursor proteins before their translocation.</text>
</comment>
<dbReference type="Proteomes" id="UP000244189">
    <property type="component" value="Unassembled WGS sequence"/>
</dbReference>
<keyword evidence="7 9" id="KW-0811">Translocation</keyword>
<dbReference type="Gene3D" id="1.20.5.3310">
    <property type="match status" value="1"/>
</dbReference>
<evidence type="ECO:0000256" key="9">
    <source>
        <dbReference type="HAMAP-Rule" id="MF_00237"/>
    </source>
</evidence>
<keyword evidence="8 9" id="KW-0472">Membrane</keyword>
<organism evidence="11 12">
    <name type="scientific">Sphingomonas aurantiaca</name>
    <dbReference type="NCBI Taxonomy" id="185949"/>
    <lineage>
        <taxon>Bacteria</taxon>
        <taxon>Pseudomonadati</taxon>
        <taxon>Pseudomonadota</taxon>
        <taxon>Alphaproteobacteria</taxon>
        <taxon>Sphingomonadales</taxon>
        <taxon>Sphingomonadaceae</taxon>
        <taxon>Sphingomonas</taxon>
    </lineage>
</organism>
<dbReference type="EMBL" id="QAOG01000003">
    <property type="protein sequence ID" value="PTQ60584.1"/>
    <property type="molecule type" value="Genomic_DNA"/>
</dbReference>
<evidence type="ECO:0000256" key="3">
    <source>
        <dbReference type="ARBA" id="ARBA00022475"/>
    </source>
</evidence>
<feature type="compositionally biased region" description="Low complexity" evidence="10">
    <location>
        <begin position="121"/>
        <end position="135"/>
    </location>
</feature>
<evidence type="ECO:0000256" key="4">
    <source>
        <dbReference type="ARBA" id="ARBA00022692"/>
    </source>
</evidence>
<evidence type="ECO:0000256" key="6">
    <source>
        <dbReference type="ARBA" id="ARBA00022989"/>
    </source>
</evidence>
<keyword evidence="6 9" id="KW-1133">Transmembrane helix</keyword>
<keyword evidence="5 9" id="KW-0653">Protein transport</keyword>
<name>A0A2T5GMM0_9SPHN</name>
<comment type="subcellular location">
    <subcellularLocation>
        <location evidence="9">Cell membrane</location>
        <topology evidence="9">Single-pass membrane protein</topology>
    </subcellularLocation>
    <subcellularLocation>
        <location evidence="1">Membrane</location>
        <topology evidence="1">Single-pass membrane protein</topology>
    </subcellularLocation>
</comment>
<feature type="compositionally biased region" description="Basic and acidic residues" evidence="10">
    <location>
        <begin position="93"/>
        <end position="113"/>
    </location>
</feature>
<dbReference type="PANTHER" id="PTHR33162:SF1">
    <property type="entry name" value="SEC-INDEPENDENT PROTEIN TRANSLOCASE PROTEIN TATA, CHLOROPLASTIC"/>
    <property type="match status" value="1"/>
</dbReference>
<evidence type="ECO:0000256" key="1">
    <source>
        <dbReference type="ARBA" id="ARBA00004167"/>
    </source>
</evidence>
<keyword evidence="2 9" id="KW-0813">Transport</keyword>
<evidence type="ECO:0000313" key="12">
    <source>
        <dbReference type="Proteomes" id="UP000244189"/>
    </source>
</evidence>
<dbReference type="InterPro" id="IPR018448">
    <property type="entry name" value="TatB"/>
</dbReference>
<dbReference type="PANTHER" id="PTHR33162">
    <property type="entry name" value="SEC-INDEPENDENT PROTEIN TRANSLOCASE PROTEIN TATA, CHLOROPLASTIC"/>
    <property type="match status" value="1"/>
</dbReference>
<dbReference type="GO" id="GO:0008320">
    <property type="term" value="F:protein transmembrane transporter activity"/>
    <property type="evidence" value="ECO:0007669"/>
    <property type="project" value="UniProtKB-UniRule"/>
</dbReference>
<evidence type="ECO:0000256" key="8">
    <source>
        <dbReference type="ARBA" id="ARBA00023136"/>
    </source>
</evidence>
<dbReference type="NCBIfam" id="TIGR01410">
    <property type="entry name" value="tatB"/>
    <property type="match status" value="1"/>
</dbReference>
<comment type="similarity">
    <text evidence="9">Belongs to the TatB family.</text>
</comment>
<reference evidence="11 12" key="1">
    <citation type="submission" date="2018-04" db="EMBL/GenBank/DDBJ databases">
        <title>Genomic Encyclopedia of Type Strains, Phase III (KMG-III): the genomes of soil and plant-associated and newly described type strains.</title>
        <authorList>
            <person name="Whitman W."/>
        </authorList>
    </citation>
    <scope>NUCLEOTIDE SEQUENCE [LARGE SCALE GENOMIC DNA]</scope>
    <source>
        <strain evidence="11 12">MA101b</strain>
    </source>
</reference>